<dbReference type="EMBL" id="MGFX01000007">
    <property type="protein sequence ID" value="OGM15162.1"/>
    <property type="molecule type" value="Genomic_DNA"/>
</dbReference>
<reference evidence="3 4" key="1">
    <citation type="journal article" date="2016" name="Nat. Commun.">
        <title>Thousands of microbial genomes shed light on interconnected biogeochemical processes in an aquifer system.</title>
        <authorList>
            <person name="Anantharaman K."/>
            <person name="Brown C.T."/>
            <person name="Hug L.A."/>
            <person name="Sharon I."/>
            <person name="Castelle C.J."/>
            <person name="Probst A.J."/>
            <person name="Thomas B.C."/>
            <person name="Singh A."/>
            <person name="Wilkins M.J."/>
            <person name="Karaoz U."/>
            <person name="Brodie E.L."/>
            <person name="Williams K.H."/>
            <person name="Hubbard S.S."/>
            <person name="Banfield J.F."/>
        </authorList>
    </citation>
    <scope>NUCLEOTIDE SEQUENCE [LARGE SCALE GENOMIC DNA]</scope>
</reference>
<dbReference type="PANTHER" id="PTHR21234:SF42">
    <property type="entry name" value="PHOSPHORYLASE SUPERFAMILY PROTEIN"/>
    <property type="match status" value="1"/>
</dbReference>
<dbReference type="STRING" id="1802485.A2V97_00270"/>
<comment type="caution">
    <text evidence="3">The sequence shown here is derived from an EMBL/GenBank/DDBJ whole genome shotgun (WGS) entry which is preliminary data.</text>
</comment>
<dbReference type="InterPro" id="IPR000845">
    <property type="entry name" value="Nucleoside_phosphorylase_d"/>
</dbReference>
<dbReference type="AlphaFoldDB" id="A0A1F7XJD6"/>
<accession>A0A1F7XJD6</accession>
<dbReference type="Pfam" id="PF01048">
    <property type="entry name" value="PNP_UDP_1"/>
    <property type="match status" value="1"/>
</dbReference>
<dbReference type="SUPFAM" id="SSF53167">
    <property type="entry name" value="Purine and uridine phosphorylases"/>
    <property type="match status" value="1"/>
</dbReference>
<feature type="signal peptide" evidence="1">
    <location>
        <begin position="1"/>
        <end position="25"/>
    </location>
</feature>
<dbReference type="PROSITE" id="PS51257">
    <property type="entry name" value="PROKAR_LIPOPROTEIN"/>
    <property type="match status" value="1"/>
</dbReference>
<evidence type="ECO:0000313" key="4">
    <source>
        <dbReference type="Proteomes" id="UP000177382"/>
    </source>
</evidence>
<feature type="chain" id="PRO_5009533739" description="Nucleoside phosphorylase domain-containing protein" evidence="1">
    <location>
        <begin position="26"/>
        <end position="338"/>
    </location>
</feature>
<dbReference type="CDD" id="cd09008">
    <property type="entry name" value="MTAN"/>
    <property type="match status" value="1"/>
</dbReference>
<organism evidence="3 4">
    <name type="scientific">Candidatus Woesebacteria bacterium RBG_16_42_24</name>
    <dbReference type="NCBI Taxonomy" id="1802485"/>
    <lineage>
        <taxon>Bacteria</taxon>
        <taxon>Candidatus Woeseibacteriota</taxon>
    </lineage>
</organism>
<dbReference type="GO" id="GO:0003824">
    <property type="term" value="F:catalytic activity"/>
    <property type="evidence" value="ECO:0007669"/>
    <property type="project" value="InterPro"/>
</dbReference>
<protein>
    <recommendedName>
        <fullName evidence="2">Nucleoside phosphorylase domain-containing protein</fullName>
    </recommendedName>
</protein>
<gene>
    <name evidence="3" type="ORF">A2V97_00270</name>
</gene>
<dbReference type="Gene3D" id="3.40.50.1580">
    <property type="entry name" value="Nucleoside phosphorylase domain"/>
    <property type="match status" value="1"/>
</dbReference>
<dbReference type="GO" id="GO:0009116">
    <property type="term" value="P:nucleoside metabolic process"/>
    <property type="evidence" value="ECO:0007669"/>
    <property type="project" value="InterPro"/>
</dbReference>
<name>A0A1F7XJD6_9BACT</name>
<evidence type="ECO:0000259" key="2">
    <source>
        <dbReference type="Pfam" id="PF01048"/>
    </source>
</evidence>
<dbReference type="Proteomes" id="UP000177382">
    <property type="component" value="Unassembled WGS sequence"/>
</dbReference>
<dbReference type="InterPro" id="IPR035994">
    <property type="entry name" value="Nucleoside_phosphorylase_sf"/>
</dbReference>
<evidence type="ECO:0000256" key="1">
    <source>
        <dbReference type="SAM" id="SignalP"/>
    </source>
</evidence>
<feature type="domain" description="Nucleoside phosphorylase" evidence="2">
    <location>
        <begin position="64"/>
        <end position="335"/>
    </location>
</feature>
<dbReference type="PANTHER" id="PTHR21234">
    <property type="entry name" value="PURINE NUCLEOSIDE PHOSPHORYLASE"/>
    <property type="match status" value="1"/>
</dbReference>
<proteinExistence type="predicted"/>
<sequence length="338" mass="36397">MSRKWRVLFVLGILAVLTAGCGASAQPQAQPPVQVEVIVVYPTPMPTQIPAPTAVPLKLDDTPRIALISAFDGELYAFRDEGNIEETLVVDGRTVYMGTLAGHDVLMTISGVSMVNATQAVTTLIERFNITHIVFSGIAGGVNPDLRIGDVAVPARWAEYQENYFARETSGGFAPPPWVTPIAPNFGMMFPSCPDVVLPGSPPDLETTMCWWNADPTMLQVAQQVATSIELERCVDADHCLSETPVVRVGGNGVAGPTFVDNAEYRSYVWDVWRADSLDMESSAVAHVATDKHVPFIIFRSLSDLAGGGPGENEIGTFFGIAATNSARVMLAFLEAWP</sequence>
<evidence type="ECO:0000313" key="3">
    <source>
        <dbReference type="EMBL" id="OGM15162.1"/>
    </source>
</evidence>
<keyword evidence="1" id="KW-0732">Signal</keyword>